<comment type="caution">
    <text evidence="2">The sequence shown here is derived from an EMBL/GenBank/DDBJ whole genome shotgun (WGS) entry which is preliminary data.</text>
</comment>
<sequence>MLASAAAERDINTMDHARGVEEVQAEPPQETIVGSSASGEVDQIAATGPSAGSGDELPPPSPSPPPDDSSNNGQQSAADESLQQSPAETEATTATTSTGDGTSIPLPPPTEEEEEEVPPAPLPQPAQPGDPRWAYSSDRPPAKLPIYFHDAGMERLIRACFAHVTPVTWWVNEGRYDLKVVEPNSAEASMAGAAPMTGIASQMFTTVVAPPPPPGVGTIASAGAGNGDSLQTQTLPVTPQQQPAAGTGAPFLQTVILPELWDELVVPGMTVTMTMWTIPQSLSGFNTLYI</sequence>
<feature type="compositionally biased region" description="Basic and acidic residues" evidence="1">
    <location>
        <begin position="7"/>
        <end position="21"/>
    </location>
</feature>
<feature type="compositionally biased region" description="Polar residues" evidence="1">
    <location>
        <begin position="71"/>
        <end position="87"/>
    </location>
</feature>
<gene>
    <name evidence="2" type="ORF">PG993_006527</name>
</gene>
<dbReference type="EMBL" id="JAQQWK010000005">
    <property type="protein sequence ID" value="KAK8042004.1"/>
    <property type="molecule type" value="Genomic_DNA"/>
</dbReference>
<evidence type="ECO:0000256" key="1">
    <source>
        <dbReference type="SAM" id="MobiDB-lite"/>
    </source>
</evidence>
<organism evidence="2 3">
    <name type="scientific">Apiospora rasikravindrae</name>
    <dbReference type="NCBI Taxonomy" id="990691"/>
    <lineage>
        <taxon>Eukaryota</taxon>
        <taxon>Fungi</taxon>
        <taxon>Dikarya</taxon>
        <taxon>Ascomycota</taxon>
        <taxon>Pezizomycotina</taxon>
        <taxon>Sordariomycetes</taxon>
        <taxon>Xylariomycetidae</taxon>
        <taxon>Amphisphaeriales</taxon>
        <taxon>Apiosporaceae</taxon>
        <taxon>Apiospora</taxon>
    </lineage>
</organism>
<evidence type="ECO:0000313" key="3">
    <source>
        <dbReference type="Proteomes" id="UP001444661"/>
    </source>
</evidence>
<feature type="compositionally biased region" description="Pro residues" evidence="1">
    <location>
        <begin position="57"/>
        <end position="67"/>
    </location>
</feature>
<protein>
    <submittedName>
        <fullName evidence="2">Uncharacterized protein</fullName>
    </submittedName>
</protein>
<accession>A0ABR1T830</accession>
<proteinExistence type="predicted"/>
<feature type="region of interest" description="Disordered" evidence="1">
    <location>
        <begin position="1"/>
        <end position="137"/>
    </location>
</feature>
<evidence type="ECO:0000313" key="2">
    <source>
        <dbReference type="EMBL" id="KAK8042004.1"/>
    </source>
</evidence>
<dbReference type="Proteomes" id="UP001444661">
    <property type="component" value="Unassembled WGS sequence"/>
</dbReference>
<feature type="compositionally biased region" description="Low complexity" evidence="1">
    <location>
        <begin position="88"/>
        <end position="103"/>
    </location>
</feature>
<feature type="compositionally biased region" description="Pro residues" evidence="1">
    <location>
        <begin position="118"/>
        <end position="128"/>
    </location>
</feature>
<name>A0ABR1T830_9PEZI</name>
<reference evidence="2 3" key="1">
    <citation type="submission" date="2023-01" db="EMBL/GenBank/DDBJ databases">
        <title>Analysis of 21 Apiospora genomes using comparative genomics revels a genus with tremendous synthesis potential of carbohydrate active enzymes and secondary metabolites.</title>
        <authorList>
            <person name="Sorensen T."/>
        </authorList>
    </citation>
    <scope>NUCLEOTIDE SEQUENCE [LARGE SCALE GENOMIC DNA]</scope>
    <source>
        <strain evidence="2 3">CBS 33761</strain>
    </source>
</reference>
<keyword evidence="3" id="KW-1185">Reference proteome</keyword>